<dbReference type="PANTHER" id="PTHR44924:SF1">
    <property type="entry name" value="DNAJ SUBFAMILY A MEMBER 2"/>
    <property type="match status" value="1"/>
</dbReference>
<dbReference type="SMART" id="SM00271">
    <property type="entry name" value="DnaJ"/>
    <property type="match status" value="1"/>
</dbReference>
<feature type="region of interest" description="Disordered" evidence="2">
    <location>
        <begin position="557"/>
        <end position="590"/>
    </location>
</feature>
<dbReference type="PROSITE" id="PS00636">
    <property type="entry name" value="DNAJ_1"/>
    <property type="match status" value="1"/>
</dbReference>
<name>A0AAD2GTH6_9AGAR</name>
<keyword evidence="5" id="KW-1185">Reference proteome</keyword>
<evidence type="ECO:0000313" key="5">
    <source>
        <dbReference type="Proteomes" id="UP001295794"/>
    </source>
</evidence>
<comment type="caution">
    <text evidence="4">The sequence shown here is derived from an EMBL/GenBank/DDBJ whole genome shotgun (WGS) entry which is preliminary data.</text>
</comment>
<dbReference type="InterPro" id="IPR018253">
    <property type="entry name" value="DnaJ_domain_CS"/>
</dbReference>
<accession>A0AAD2GTH6</accession>
<sequence>MLHALNPPGSRDESLNMVSWCFVKWLRHDNHTLFFEGLWAAQTPFVYDIGDEWNLKHPPSLNSTGHLVFDTVGSLLQHWPNTRYHSGHTIAPGIIPAGTILYHGREDRDAPATREWAAFDAEFARLFCVRSSESEPCWLLTIMATRSLSVLYFDGSSATKEPDGPIDTQDVLTWGEIVPERSGFEWDYRRMDRLCDVGKSLGIDGFVRMQLNFEVILCDWLDGVETISFTRLAEEERFPHSGYSFMHSSVWHDHFPGETRVRLDLSQVISMYDTQLVPSLIARRASNKRDRHRLLGVSPEDVAAVLGRVGTISFSHLHSGSGVDWQSLLQTIRDRYSIRLEELRSLLRSHEAESAFSLVRVLLTPHRLHNVLPSEIDGNNTDWARPVFRSCATAFTRSLERLQARFTPSEDLLHAAVRETTREICRTLVSIWAEGTQASDLSHLQLKWASETESLMDWLGWADWTKCIPGCAAGGLRATTMSFSFSSSASTVLPSRLLAPHIPISSGCPACKSPLEFPVPNPAPRPGTLLKIRCFSCENVISHTFYPAQIPAFYNTSNSSPSASSSGAGPSGASGAQTPRKGRRFGTQDKPLETGYYDILGITPTATTDDVKKAYRRMAIKHHPDKNPDDPHAEERFKEIAIAYQTLSDEALRKKYNEFGSKESAPEGGFVDPEEVFGAIFGGDKFIPIIGTISLARDMKAALQEADEAEQEELEKAGTRLLDAKGRPIISEEEKAAKEAKEKIKAAEKAKVREERIKKLVENLERKLSIFTESATGPNDPDVLSSWRTISALEADQLKQESYGVELLQAIGFVYVSKAKAHLATSQTFLGVGGWLHNVQGKYHVFSETVSTLRSAIELKSVFDQIQAAERAGNMNPEEKRKLEEQAAEKGLQALFKGAKLEIESVLRETCERVLEDPNIPRSKSDLRAVALQVLGEAFINVNKDSLAIGDDSEYVRIETRKSRESTSGKPSSPLR</sequence>
<dbReference type="Gene3D" id="1.10.287.110">
    <property type="entry name" value="DnaJ domain"/>
    <property type="match status" value="1"/>
</dbReference>
<dbReference type="InterPro" id="IPR026894">
    <property type="entry name" value="DnaJ_X"/>
</dbReference>
<dbReference type="SUPFAM" id="SSF46565">
    <property type="entry name" value="Chaperone J-domain"/>
    <property type="match status" value="1"/>
</dbReference>
<dbReference type="Proteomes" id="UP001295794">
    <property type="component" value="Unassembled WGS sequence"/>
</dbReference>
<keyword evidence="1" id="KW-0175">Coiled coil</keyword>
<dbReference type="InterPro" id="IPR001623">
    <property type="entry name" value="DnaJ_domain"/>
</dbReference>
<protein>
    <recommendedName>
        <fullName evidence="3">J domain-containing protein</fullName>
    </recommendedName>
</protein>
<evidence type="ECO:0000256" key="1">
    <source>
        <dbReference type="SAM" id="Coils"/>
    </source>
</evidence>
<dbReference type="Pfam" id="PF14308">
    <property type="entry name" value="DnaJ-X"/>
    <property type="match status" value="1"/>
</dbReference>
<dbReference type="CDD" id="cd06257">
    <property type="entry name" value="DnaJ"/>
    <property type="match status" value="1"/>
</dbReference>
<feature type="domain" description="J" evidence="3">
    <location>
        <begin position="595"/>
        <end position="660"/>
    </location>
</feature>
<gene>
    <name evidence="4" type="ORF">MYCIT1_LOCUS2754</name>
</gene>
<evidence type="ECO:0000313" key="4">
    <source>
        <dbReference type="EMBL" id="CAK5263331.1"/>
    </source>
</evidence>
<evidence type="ECO:0000256" key="2">
    <source>
        <dbReference type="SAM" id="MobiDB-lite"/>
    </source>
</evidence>
<proteinExistence type="predicted"/>
<dbReference type="PANTHER" id="PTHR44924">
    <property type="entry name" value="DNAJ SUBFAMILY A MEMBER 2"/>
    <property type="match status" value="1"/>
</dbReference>
<dbReference type="Pfam" id="PF00226">
    <property type="entry name" value="DnaJ"/>
    <property type="match status" value="1"/>
</dbReference>
<dbReference type="EMBL" id="CAVNYO010000039">
    <property type="protein sequence ID" value="CAK5263331.1"/>
    <property type="molecule type" value="Genomic_DNA"/>
</dbReference>
<feature type="coiled-coil region" evidence="1">
    <location>
        <begin position="692"/>
        <end position="767"/>
    </location>
</feature>
<dbReference type="PRINTS" id="PR00625">
    <property type="entry name" value="JDOMAIN"/>
</dbReference>
<dbReference type="PROSITE" id="PS50076">
    <property type="entry name" value="DNAJ_2"/>
    <property type="match status" value="1"/>
</dbReference>
<dbReference type="AlphaFoldDB" id="A0AAD2GTH6"/>
<organism evidence="4 5">
    <name type="scientific">Mycena citricolor</name>
    <dbReference type="NCBI Taxonomy" id="2018698"/>
    <lineage>
        <taxon>Eukaryota</taxon>
        <taxon>Fungi</taxon>
        <taxon>Dikarya</taxon>
        <taxon>Basidiomycota</taxon>
        <taxon>Agaricomycotina</taxon>
        <taxon>Agaricomycetes</taxon>
        <taxon>Agaricomycetidae</taxon>
        <taxon>Agaricales</taxon>
        <taxon>Marasmiineae</taxon>
        <taxon>Mycenaceae</taxon>
        <taxon>Mycena</taxon>
    </lineage>
</organism>
<dbReference type="InterPro" id="IPR036869">
    <property type="entry name" value="J_dom_sf"/>
</dbReference>
<feature type="compositionally biased region" description="Low complexity" evidence="2">
    <location>
        <begin position="559"/>
        <end position="576"/>
    </location>
</feature>
<evidence type="ECO:0000259" key="3">
    <source>
        <dbReference type="PROSITE" id="PS50076"/>
    </source>
</evidence>
<reference evidence="4" key="1">
    <citation type="submission" date="2023-11" db="EMBL/GenBank/DDBJ databases">
        <authorList>
            <person name="De Vega J J."/>
            <person name="De Vega J J."/>
        </authorList>
    </citation>
    <scope>NUCLEOTIDE SEQUENCE</scope>
</reference>